<keyword evidence="9" id="KW-1185">Reference proteome</keyword>
<keyword evidence="3" id="KW-0813">Transport</keyword>
<dbReference type="GO" id="GO:0000724">
    <property type="term" value="P:double-strand break repair via homologous recombination"/>
    <property type="evidence" value="ECO:0007669"/>
    <property type="project" value="InterPro"/>
</dbReference>
<evidence type="ECO:0000256" key="6">
    <source>
        <dbReference type="ARBA" id="ARBA00023136"/>
    </source>
</evidence>
<feature type="transmembrane region" description="Helical" evidence="7">
    <location>
        <begin position="39"/>
        <end position="63"/>
    </location>
</feature>
<dbReference type="EMBL" id="CP097509">
    <property type="protein sequence ID" value="URE16196.1"/>
    <property type="molecule type" value="Genomic_DNA"/>
</dbReference>
<name>A0A9E7GJ81_9LILI</name>
<dbReference type="InterPro" id="IPR037489">
    <property type="entry name" value="RAD52-like"/>
</dbReference>
<reference evidence="8" key="1">
    <citation type="submission" date="2022-05" db="EMBL/GenBank/DDBJ databases">
        <title>The Musa troglodytarum L. genome provides insights into the mechanism of non-climacteric behaviour and enrichment of carotenoids.</title>
        <authorList>
            <person name="Wang J."/>
        </authorList>
    </citation>
    <scope>NUCLEOTIDE SEQUENCE</scope>
    <source>
        <tissue evidence="8">Leaf</tissue>
    </source>
</reference>
<feature type="transmembrane region" description="Helical" evidence="7">
    <location>
        <begin position="75"/>
        <end position="95"/>
    </location>
</feature>
<dbReference type="GO" id="GO:0003677">
    <property type="term" value="F:DNA binding"/>
    <property type="evidence" value="ECO:0007669"/>
    <property type="project" value="InterPro"/>
</dbReference>
<keyword evidence="4 7" id="KW-0812">Transmembrane</keyword>
<evidence type="ECO:0000256" key="5">
    <source>
        <dbReference type="ARBA" id="ARBA00022989"/>
    </source>
</evidence>
<dbReference type="GO" id="GO:0005337">
    <property type="term" value="F:nucleoside transmembrane transporter activity"/>
    <property type="evidence" value="ECO:0007669"/>
    <property type="project" value="InterPro"/>
</dbReference>
<proteinExistence type="inferred from homology"/>
<feature type="transmembrane region" description="Helical" evidence="7">
    <location>
        <begin position="256"/>
        <end position="281"/>
    </location>
</feature>
<evidence type="ECO:0000256" key="3">
    <source>
        <dbReference type="ARBA" id="ARBA00022448"/>
    </source>
</evidence>
<dbReference type="PANTHER" id="PTHR34050:SF3">
    <property type="entry name" value="DNA REPAIR RAD52-LIKE PROTEIN 2, CHLOROPLASTIC"/>
    <property type="match status" value="1"/>
</dbReference>
<evidence type="ECO:0000313" key="8">
    <source>
        <dbReference type="EMBL" id="URE16196.1"/>
    </source>
</evidence>
<feature type="transmembrane region" description="Helical" evidence="7">
    <location>
        <begin position="224"/>
        <end position="244"/>
    </location>
</feature>
<evidence type="ECO:0000256" key="1">
    <source>
        <dbReference type="ARBA" id="ARBA00004141"/>
    </source>
</evidence>
<dbReference type="AlphaFoldDB" id="A0A9E7GJ81"/>
<dbReference type="InterPro" id="IPR002259">
    <property type="entry name" value="Eqnu_transpt"/>
</dbReference>
<evidence type="ECO:0000256" key="7">
    <source>
        <dbReference type="SAM" id="Phobius"/>
    </source>
</evidence>
<feature type="transmembrane region" description="Helical" evidence="7">
    <location>
        <begin position="107"/>
        <end position="126"/>
    </location>
</feature>
<organism evidence="8 9">
    <name type="scientific">Musa troglodytarum</name>
    <name type="common">fe'i banana</name>
    <dbReference type="NCBI Taxonomy" id="320322"/>
    <lineage>
        <taxon>Eukaryota</taxon>
        <taxon>Viridiplantae</taxon>
        <taxon>Streptophyta</taxon>
        <taxon>Embryophyta</taxon>
        <taxon>Tracheophyta</taxon>
        <taxon>Spermatophyta</taxon>
        <taxon>Magnoliopsida</taxon>
        <taxon>Liliopsida</taxon>
        <taxon>Zingiberales</taxon>
        <taxon>Musaceae</taxon>
        <taxon>Musa</taxon>
    </lineage>
</organism>
<sequence length="518" mass="55568">MGGGGEDERTGLLVSAAGDEESPPKAVAAAPKDVFHVAYAVYFTLGAGFLLPWNAFITAVDYFSYLYPDAPVDRVFSVSYMLTCLLFLLVIVGWAHLSSAPLRINTGLALFVVSLLIVPVMDAAYIRGVRGLYASYDVTVGAVVLSGIADALVQGGVIGSAGELPERYMQAVVAGTAASDRLPVVQHYKDIKVQALKEERNEKGPKSGSAWRSTLWHIVGRIKWSGFGISLIYIVTLSIFPGYITEDVHSEVLKDWYPIILIAGYNVFDLVGKSLTAVYLLENDIVAVAGYDQISARNKGIAVYPFRLPSPSEVAHPAPVSSVWRMETAYFSSLSIFPTAAAAASASASGKNVRPLCVVRPGRRGFVAGAGSSNGAKSGGGCAGVPNSNYVVPLDKATSCLARPLNEILRDLNKRVPDKIIDTADNTIPWYHTNRMLSFYAPGWCGEVRNVRFSNDGTVTVVYRVTIRGSDGEAHRESTGTVSVNDGQLDDPVAAAEELAFCKACARFGFGLHLQLIR</sequence>
<dbReference type="PANTHER" id="PTHR34050">
    <property type="entry name" value="DNA REPAIR RAD52-LIKE PROTEIN 2, CHLOROPLASTIC"/>
    <property type="match status" value="1"/>
</dbReference>
<dbReference type="Proteomes" id="UP001055439">
    <property type="component" value="Chromosome 7"/>
</dbReference>
<gene>
    <name evidence="8" type="ORF">MUK42_11253</name>
</gene>
<keyword evidence="6 7" id="KW-0472">Membrane</keyword>
<evidence type="ECO:0000313" key="9">
    <source>
        <dbReference type="Proteomes" id="UP001055439"/>
    </source>
</evidence>
<evidence type="ECO:0000256" key="2">
    <source>
        <dbReference type="ARBA" id="ARBA00007965"/>
    </source>
</evidence>
<keyword evidence="5 7" id="KW-1133">Transmembrane helix</keyword>
<comment type="similarity">
    <text evidence="2">Belongs to the SLC29A/ENT transporter (TC 2.A.57) family.</text>
</comment>
<dbReference type="GO" id="GO:0016020">
    <property type="term" value="C:membrane"/>
    <property type="evidence" value="ECO:0007669"/>
    <property type="project" value="UniProtKB-SubCell"/>
</dbReference>
<comment type="subcellular location">
    <subcellularLocation>
        <location evidence="1">Membrane</location>
        <topology evidence="1">Multi-pass membrane protein</topology>
    </subcellularLocation>
</comment>
<protein>
    <submittedName>
        <fullName evidence="8">Nucleoside transporter</fullName>
    </submittedName>
</protein>
<dbReference type="OrthoDB" id="1856718at2759"/>
<evidence type="ECO:0000256" key="4">
    <source>
        <dbReference type="ARBA" id="ARBA00022692"/>
    </source>
</evidence>
<accession>A0A9E7GJ81</accession>
<dbReference type="Pfam" id="PF01733">
    <property type="entry name" value="Nucleoside_tran"/>
    <property type="match status" value="2"/>
</dbReference>